<keyword evidence="1" id="KW-0862">Zinc</keyword>
<comment type="caution">
    <text evidence="3">The sequence shown here is derived from an EMBL/GenBank/DDBJ whole genome shotgun (WGS) entry which is preliminary data.</text>
</comment>
<dbReference type="InterPro" id="IPR031052">
    <property type="entry name" value="FHY3/FAR1"/>
</dbReference>
<evidence type="ECO:0000259" key="2">
    <source>
        <dbReference type="Pfam" id="PF10551"/>
    </source>
</evidence>
<dbReference type="GO" id="GO:0008270">
    <property type="term" value="F:zinc ion binding"/>
    <property type="evidence" value="ECO:0007669"/>
    <property type="project" value="UniProtKB-UniRule"/>
</dbReference>
<dbReference type="PANTHER" id="PTHR31669:SF283">
    <property type="entry name" value="PROTEIN FAR1-RELATED SEQUENCE"/>
    <property type="match status" value="1"/>
</dbReference>
<name>A0AAV6X705_9LAMI</name>
<dbReference type="AlphaFoldDB" id="A0AAV6X705"/>
<dbReference type="Pfam" id="PF10551">
    <property type="entry name" value="MULE"/>
    <property type="match status" value="1"/>
</dbReference>
<dbReference type="GO" id="GO:0005634">
    <property type="term" value="C:nucleus"/>
    <property type="evidence" value="ECO:0007669"/>
    <property type="project" value="UniProtKB-SubCell"/>
</dbReference>
<keyword evidence="4" id="KW-1185">Reference proteome</keyword>
<dbReference type="EMBL" id="WHWC01000008">
    <property type="protein sequence ID" value="KAG8377300.1"/>
    <property type="molecule type" value="Genomic_DNA"/>
</dbReference>
<reference evidence="3" key="1">
    <citation type="submission" date="2019-10" db="EMBL/GenBank/DDBJ databases">
        <authorList>
            <person name="Zhang R."/>
            <person name="Pan Y."/>
            <person name="Wang J."/>
            <person name="Ma R."/>
            <person name="Yu S."/>
        </authorList>
    </citation>
    <scope>NUCLEOTIDE SEQUENCE</scope>
    <source>
        <strain evidence="3">LA-IB0</strain>
        <tissue evidence="3">Leaf</tissue>
    </source>
</reference>
<comment type="similarity">
    <text evidence="1">Belongs to the FHY3/FAR1 family.</text>
</comment>
<evidence type="ECO:0000313" key="3">
    <source>
        <dbReference type="EMBL" id="KAG8377300.1"/>
    </source>
</evidence>
<dbReference type="Proteomes" id="UP000826271">
    <property type="component" value="Unassembled WGS sequence"/>
</dbReference>
<accession>A0AAV6X705</accession>
<proteinExistence type="inferred from homology"/>
<gene>
    <name evidence="3" type="ORF">BUALT_Bualt08G0014900</name>
</gene>
<organism evidence="3 4">
    <name type="scientific">Buddleja alternifolia</name>
    <dbReference type="NCBI Taxonomy" id="168488"/>
    <lineage>
        <taxon>Eukaryota</taxon>
        <taxon>Viridiplantae</taxon>
        <taxon>Streptophyta</taxon>
        <taxon>Embryophyta</taxon>
        <taxon>Tracheophyta</taxon>
        <taxon>Spermatophyta</taxon>
        <taxon>Magnoliopsida</taxon>
        <taxon>eudicotyledons</taxon>
        <taxon>Gunneridae</taxon>
        <taxon>Pentapetalae</taxon>
        <taxon>asterids</taxon>
        <taxon>lamiids</taxon>
        <taxon>Lamiales</taxon>
        <taxon>Scrophulariaceae</taxon>
        <taxon>Buddlejeae</taxon>
        <taxon>Buddleja</taxon>
    </lineage>
</organism>
<keyword evidence="1" id="KW-0539">Nucleus</keyword>
<evidence type="ECO:0000256" key="1">
    <source>
        <dbReference type="RuleBase" id="RU367018"/>
    </source>
</evidence>
<dbReference type="InterPro" id="IPR018289">
    <property type="entry name" value="MULE_transposase_dom"/>
</dbReference>
<feature type="domain" description="MULE transposase" evidence="2">
    <location>
        <begin position="106"/>
        <end position="194"/>
    </location>
</feature>
<protein>
    <recommendedName>
        <fullName evidence="1">Protein FAR1-RELATED SEQUENCE</fullName>
    </recommendedName>
</protein>
<dbReference type="PANTHER" id="PTHR31669">
    <property type="entry name" value="PROTEIN FAR1-RELATED SEQUENCE 10-RELATED"/>
    <property type="match status" value="1"/>
</dbReference>
<comment type="function">
    <text evidence="1">Putative transcription activator involved in regulating light control of development.</text>
</comment>
<keyword evidence="1" id="KW-0863">Zinc-finger</keyword>
<evidence type="ECO:0000313" key="4">
    <source>
        <dbReference type="Proteomes" id="UP000826271"/>
    </source>
</evidence>
<keyword evidence="1" id="KW-0479">Metal-binding</keyword>
<sequence length="437" mass="51391">MSTSIRKKLELNSDYRIRINKTYHSLIVQAGEPEKLDFDETDVRNYIADYKRLKLVQGDAQAMYDYFCHMQMKNPNFFYLIDFDDEARLRIFFWADARSRGRYYVTYLTNRYDMPFAPFMAVNHHGQSVFLGCGLLADETTESFVWLFHAWLTCMSGQAPLAIVTDQRKAMQIAITQVFTQARHRLCLWHIMQKVPQKLNGYIEYKSTKRAMEAAVYDSLRVNEFEQAWREMIDDHGLRNNEWLQSLYDEKEKWIPIYLRDTFFAGMSTTQRSESMNAFFDVYVHSQTTLSEFVSKYTLILNDKHQKEAKADFHSRHSEPVIKTRCFYEKQLSTIYTHNIFKKFQVEVEEMFSCSSTKISEGSIATYIVKERVTTAENISRIVDYEVLYGGTEVEDQQDDMMRGGKDSNELSRPYDFQSIVLDNDSPAEYPCTQLVV</sequence>
<dbReference type="GO" id="GO:0006355">
    <property type="term" value="P:regulation of DNA-templated transcription"/>
    <property type="evidence" value="ECO:0007669"/>
    <property type="project" value="UniProtKB-UniRule"/>
</dbReference>
<comment type="subcellular location">
    <subcellularLocation>
        <location evidence="1">Nucleus</location>
    </subcellularLocation>
</comment>